<dbReference type="SUPFAM" id="SSF56801">
    <property type="entry name" value="Acetyl-CoA synthetase-like"/>
    <property type="match status" value="1"/>
</dbReference>
<organism evidence="5 6">
    <name type="scientific">Leptosphaeria maculans (strain JN3 / isolate v23.1.3 / race Av1-4-5-6-7-8)</name>
    <name type="common">Blackleg fungus</name>
    <name type="synonym">Phoma lingam</name>
    <dbReference type="NCBI Taxonomy" id="985895"/>
    <lineage>
        <taxon>Eukaryota</taxon>
        <taxon>Fungi</taxon>
        <taxon>Dikarya</taxon>
        <taxon>Ascomycota</taxon>
        <taxon>Pezizomycotina</taxon>
        <taxon>Dothideomycetes</taxon>
        <taxon>Pleosporomycetidae</taxon>
        <taxon>Pleosporales</taxon>
        <taxon>Pleosporineae</taxon>
        <taxon>Leptosphaeriaceae</taxon>
        <taxon>Plenodomus</taxon>
        <taxon>Plenodomus lingam/Leptosphaeria maculans species complex</taxon>
    </lineage>
</organism>
<dbReference type="InterPro" id="IPR009081">
    <property type="entry name" value="PP-bd_ACP"/>
</dbReference>
<dbReference type="STRING" id="985895.E5ADA0"/>
<dbReference type="Gene3D" id="1.10.1200.10">
    <property type="entry name" value="ACP-like"/>
    <property type="match status" value="1"/>
</dbReference>
<dbReference type="Proteomes" id="UP000002668">
    <property type="component" value="Genome"/>
</dbReference>
<dbReference type="InterPro" id="IPR054710">
    <property type="entry name" value="Tri101-like_N"/>
</dbReference>
<dbReference type="Gene3D" id="3.40.50.12780">
    <property type="entry name" value="N-terminal domain of ligase-like"/>
    <property type="match status" value="1"/>
</dbReference>
<evidence type="ECO:0000313" key="6">
    <source>
        <dbReference type="Proteomes" id="UP000002668"/>
    </source>
</evidence>
<dbReference type="InParanoid" id="E5ADA0"/>
<gene>
    <name evidence="5" type="ORF">LEMA_P012390.1</name>
</gene>
<dbReference type="InterPro" id="IPR042099">
    <property type="entry name" value="ANL_N_sf"/>
</dbReference>
<evidence type="ECO:0000313" key="5">
    <source>
        <dbReference type="EMBL" id="CBY02452.1"/>
    </source>
</evidence>
<dbReference type="Pfam" id="PF23562">
    <property type="entry name" value="AMP-binding_C_3"/>
    <property type="match status" value="1"/>
</dbReference>
<sequence>MARIPPLIAETLKPQQPGALHRRASGIQPGLQTSAQSVATLINNDKIRVYAHVCGELLESARRNACYYRWIVPPAPTTISMLSPSSLTLTPDIGRRLIPQIVDNLADADPDRIFYSISSLNDATLSFRHITVRQFANAVDKTAWWLVDQLGSSASIQPVGYIGQHDIRHILLTYACVKAGYSALFLSPKNNLDGALAVLEAAHCDIWVQSKEQASVPLVREFLEHRQMRILQLPEIDELIDAPSTRPFPYTKKFDEIMQEPFCILHTSGTTGVPKPVSWSHGLIGTMDAIRLLPPTEGDQGLAPWSRDWDEGDTIYSSFPMSHGAGIIMDILLPALFALRCVLGPAKVIPNMHLMDLLATQAKIDIWSMVPSLVDELGETPDVLEKFRSSKFICASGGPVNPTIVNKVNKTVRVLNLTGTTEGLFIGNLWTEREDWHWFAFHPYSGFEFKEIEPGVYEQWAHRNEHWPLFQGIFHTFPSEDHYNFKDLYIRHPTKPYLWAFRGRSNDTVVLSSGEKISPLETEAYVTAHPAIEGCLMIGSGKLQPGLLIELKDPANATEETLDSIWATIEKSNEQGLQRGRLSRDFITFAEPERPFIRTDKGTVKRQATLNLYADYIERFYNSRGDDLGDINVDTSTLESTTESVRQILGSILPAILDAAPDEDIFGLGLDSLNVFKAIKMTKTAMMLQDQLAPRHLYANPTVAKFANFLFRQISEAQKPNGENKEESAASRMKKLIDQHKARLSFRLNALDYVNPLHYMGLSFFFALPEGKTFEETYVILQKGLRRTFKIIPALEGKIMACSEQEIGYTKGDLCVTIPPLELSIISKPETEGPRQLIFKDLSKTLPTFEELKRTGFVPSAINDALILSDVTFPELPADILVAQANFVQGGCIIATNFNHCCLDGAGVMVALQVWAESCRYVQGDETATCDWYDPESFNHSLPEIIYEQEGYARPVEEVDPGVWGFLPFVAPDHVLKQSVNGMTNGNHATKKKLPPPPPLPLRSQWPLDPNPYPTKTTQFLIPPEKLEKLKQEVLADPGAKGVITSISDIVQAFFWRAAIRARYRVATQLHGKTFGPEELSILETPVDGRPYFSSMLPSTYMGSMLIMGRAAMPIETLCSPETTVGQVAYLLRESAACITPSLMHDAFTILKSLPDHSRFSTANMGLDHMHAMISNLMLFQPNVISFGDGMFANGGSPLALRPLIDRGNARFRFLVIFPLREDGGVELVFGTRPEELEMFQEDDEFTRYAKLVDSC</sequence>
<dbReference type="Pfam" id="PF00550">
    <property type="entry name" value="PP-binding"/>
    <property type="match status" value="1"/>
</dbReference>
<dbReference type="HOGENOM" id="CLU_001116_0_0_1"/>
<dbReference type="Pfam" id="PF00501">
    <property type="entry name" value="AMP-binding"/>
    <property type="match status" value="1"/>
</dbReference>
<proteinExistence type="predicted"/>
<dbReference type="InterPro" id="IPR020845">
    <property type="entry name" value="AMP-binding_CS"/>
</dbReference>
<dbReference type="InterPro" id="IPR036736">
    <property type="entry name" value="ACP-like_sf"/>
</dbReference>
<accession>E5ADA0</accession>
<dbReference type="eggNOG" id="ENOG502SJ3N">
    <property type="taxonomic scope" value="Eukaryota"/>
</dbReference>
<keyword evidence="2" id="KW-0597">Phosphoprotein</keyword>
<dbReference type="OMA" id="PNHYMGL"/>
<dbReference type="PROSITE" id="PS50075">
    <property type="entry name" value="CARRIER"/>
    <property type="match status" value="1"/>
</dbReference>
<dbReference type="PANTHER" id="PTHR43439">
    <property type="entry name" value="PHENYLACETATE-COENZYME A LIGASE"/>
    <property type="match status" value="1"/>
</dbReference>
<dbReference type="VEuPathDB" id="FungiDB:LEMA_P012390.1"/>
<keyword evidence="6" id="KW-1185">Reference proteome</keyword>
<dbReference type="GO" id="GO:0016740">
    <property type="term" value="F:transferase activity"/>
    <property type="evidence" value="ECO:0007669"/>
    <property type="project" value="UniProtKB-KW"/>
</dbReference>
<evidence type="ECO:0000259" key="4">
    <source>
        <dbReference type="PROSITE" id="PS50075"/>
    </source>
</evidence>
<dbReference type="AlphaFoldDB" id="E5ADA0"/>
<dbReference type="GeneID" id="13290498"/>
<evidence type="ECO:0000256" key="3">
    <source>
        <dbReference type="ARBA" id="ARBA00022679"/>
    </source>
</evidence>
<protein>
    <submittedName>
        <fullName evidence="5">Similar to transferase family protein</fullName>
    </submittedName>
</protein>
<dbReference type="InterPro" id="IPR023213">
    <property type="entry name" value="CAT-like_dom_sf"/>
</dbReference>
<feature type="domain" description="Carrier" evidence="4">
    <location>
        <begin position="636"/>
        <end position="714"/>
    </location>
</feature>
<dbReference type="PANTHER" id="PTHR43439:SF2">
    <property type="entry name" value="ENZYME, PUTATIVE (JCVI)-RELATED"/>
    <property type="match status" value="1"/>
</dbReference>
<dbReference type="Gene3D" id="3.30.559.10">
    <property type="entry name" value="Chloramphenicol acetyltransferase-like domain"/>
    <property type="match status" value="2"/>
</dbReference>
<dbReference type="InterPro" id="IPR051414">
    <property type="entry name" value="Adenylate-forming_Reductase"/>
</dbReference>
<dbReference type="InterPro" id="IPR000873">
    <property type="entry name" value="AMP-dep_synth/lig_dom"/>
</dbReference>
<dbReference type="PROSITE" id="PS00455">
    <property type="entry name" value="AMP_BINDING"/>
    <property type="match status" value="1"/>
</dbReference>
<dbReference type="EMBL" id="FP929139">
    <property type="protein sequence ID" value="CBY02452.1"/>
    <property type="molecule type" value="Genomic_DNA"/>
</dbReference>
<reference evidence="6" key="1">
    <citation type="journal article" date="2011" name="Nat. Commun.">
        <title>Effector diversification within compartments of the Leptosphaeria maculans genome affected by Repeat-Induced Point mutations.</title>
        <authorList>
            <person name="Rouxel T."/>
            <person name="Grandaubert J."/>
            <person name="Hane J.K."/>
            <person name="Hoede C."/>
            <person name="van de Wouw A.P."/>
            <person name="Couloux A."/>
            <person name="Dominguez V."/>
            <person name="Anthouard V."/>
            <person name="Bally P."/>
            <person name="Bourras S."/>
            <person name="Cozijnsen A.J."/>
            <person name="Ciuffetti L.M."/>
            <person name="Degrave A."/>
            <person name="Dilmaghani A."/>
            <person name="Duret L."/>
            <person name="Fudal I."/>
            <person name="Goodwin S.B."/>
            <person name="Gout L."/>
            <person name="Glaser N."/>
            <person name="Linglin J."/>
            <person name="Kema G.H.J."/>
            <person name="Lapalu N."/>
            <person name="Lawrence C.B."/>
            <person name="May K."/>
            <person name="Meyer M."/>
            <person name="Ollivier B."/>
            <person name="Poulain J."/>
            <person name="Schoch C.L."/>
            <person name="Simon A."/>
            <person name="Spatafora J.W."/>
            <person name="Stachowiak A."/>
            <person name="Turgeon B.G."/>
            <person name="Tyler B.M."/>
            <person name="Vincent D."/>
            <person name="Weissenbach J."/>
            <person name="Amselem J."/>
            <person name="Quesneville H."/>
            <person name="Oliver R.P."/>
            <person name="Wincker P."/>
            <person name="Balesdent M.-H."/>
            <person name="Howlett B.J."/>
        </authorList>
    </citation>
    <scope>NUCLEOTIDE SEQUENCE [LARGE SCALE GENOMIC DNA]</scope>
    <source>
        <strain evidence="6">JN3 / isolate v23.1.3 / race Av1-4-5-6-7-8</strain>
    </source>
</reference>
<name>E5ADA0_LEPMJ</name>
<dbReference type="Pfam" id="PF22664">
    <property type="entry name" value="TRI-like_N"/>
    <property type="match status" value="1"/>
</dbReference>
<dbReference type="OrthoDB" id="429813at2759"/>
<keyword evidence="1" id="KW-0596">Phosphopantetheine</keyword>
<keyword evidence="3 5" id="KW-0808">Transferase</keyword>
<evidence type="ECO:0000256" key="1">
    <source>
        <dbReference type="ARBA" id="ARBA00022450"/>
    </source>
</evidence>
<evidence type="ECO:0000256" key="2">
    <source>
        <dbReference type="ARBA" id="ARBA00022553"/>
    </source>
</evidence>